<evidence type="ECO:0000256" key="11">
    <source>
        <dbReference type="SAM" id="MobiDB-lite"/>
    </source>
</evidence>
<keyword evidence="3" id="KW-0723">Serine/threonine-protein kinase</keyword>
<dbReference type="GO" id="GO:0004674">
    <property type="term" value="F:protein serine/threonine kinase activity"/>
    <property type="evidence" value="ECO:0007669"/>
    <property type="project" value="UniProtKB-KW"/>
</dbReference>
<dbReference type="PROSITE" id="PS50011">
    <property type="entry name" value="PROTEIN_KINASE_DOM"/>
    <property type="match status" value="1"/>
</dbReference>
<keyword evidence="7 10" id="KW-0067">ATP-binding</keyword>
<evidence type="ECO:0000256" key="7">
    <source>
        <dbReference type="ARBA" id="ARBA00022840"/>
    </source>
</evidence>
<dbReference type="PANTHER" id="PTHR22984">
    <property type="entry name" value="SERINE/THREONINE-PROTEIN KINASE PIM"/>
    <property type="match status" value="1"/>
</dbReference>
<evidence type="ECO:0000256" key="3">
    <source>
        <dbReference type="ARBA" id="ARBA00022527"/>
    </source>
</evidence>
<dbReference type="InterPro" id="IPR011009">
    <property type="entry name" value="Kinase-like_dom_sf"/>
</dbReference>
<evidence type="ECO:0000259" key="12">
    <source>
        <dbReference type="PROSITE" id="PS50011"/>
    </source>
</evidence>
<dbReference type="CDD" id="cd14005">
    <property type="entry name" value="STKc_PIM"/>
    <property type="match status" value="1"/>
</dbReference>
<dbReference type="SUPFAM" id="SSF56112">
    <property type="entry name" value="Protein kinase-like (PK-like)"/>
    <property type="match status" value="1"/>
</dbReference>
<feature type="region of interest" description="Disordered" evidence="11">
    <location>
        <begin position="38"/>
        <end position="62"/>
    </location>
</feature>
<evidence type="ECO:0000256" key="9">
    <source>
        <dbReference type="ARBA" id="ARBA00048679"/>
    </source>
</evidence>
<dbReference type="GO" id="GO:0043066">
    <property type="term" value="P:negative regulation of apoptotic process"/>
    <property type="evidence" value="ECO:0007669"/>
    <property type="project" value="TreeGrafter"/>
</dbReference>
<evidence type="ECO:0000256" key="6">
    <source>
        <dbReference type="ARBA" id="ARBA00022777"/>
    </source>
</evidence>
<dbReference type="GO" id="GO:0007346">
    <property type="term" value="P:regulation of mitotic cell cycle"/>
    <property type="evidence" value="ECO:0007669"/>
    <property type="project" value="TreeGrafter"/>
</dbReference>
<evidence type="ECO:0000313" key="13">
    <source>
        <dbReference type="EMBL" id="KAF4103432.1"/>
    </source>
</evidence>
<dbReference type="Gene3D" id="3.30.200.20">
    <property type="entry name" value="Phosphorylase Kinase, domain 1"/>
    <property type="match status" value="1"/>
</dbReference>
<comment type="similarity">
    <text evidence="1">Belongs to the protein kinase superfamily. CAMK Ser/Thr protein kinase family. PIM subfamily.</text>
</comment>
<feature type="domain" description="Protein kinase" evidence="12">
    <location>
        <begin position="344"/>
        <end position="600"/>
    </location>
</feature>
<dbReference type="Gene3D" id="1.10.510.10">
    <property type="entry name" value="Transferase(Phosphotransferase) domain 1"/>
    <property type="match status" value="1"/>
</dbReference>
<dbReference type="FunFam" id="1.10.510.10:FF:000392">
    <property type="entry name" value="Pim proto-oncogene, serine/threonine kinase,-related 152"/>
    <property type="match status" value="1"/>
</dbReference>
<keyword evidence="14" id="KW-1185">Reference proteome</keyword>
<dbReference type="PANTHER" id="PTHR22984:SF11">
    <property type="entry name" value="AURORA KINASE-RELATED"/>
    <property type="match status" value="1"/>
</dbReference>
<name>A0A7J6CCB0_9TELE</name>
<proteinExistence type="inferred from homology"/>
<feature type="compositionally biased region" description="Basic and acidic residues" evidence="11">
    <location>
        <begin position="49"/>
        <end position="60"/>
    </location>
</feature>
<feature type="binding site" evidence="10">
    <location>
        <position position="377"/>
    </location>
    <ligand>
        <name>ATP</name>
        <dbReference type="ChEBI" id="CHEBI:30616"/>
    </ligand>
</feature>
<dbReference type="FunFam" id="3.30.200.20:FF:000246">
    <property type="entry name" value="Pim proto-oncogene, serine/threonine kinase,-related 152"/>
    <property type="match status" value="1"/>
</dbReference>
<sequence length="665" mass="73835">MGQRSSRCKEAEKDFGRVYNFLGTPPQSFTSLVEVHPHPVGVGEEDVDGEKKKGRKEDTSKKKKKKFRLWRWTSCWRAGQKYSRKASSVQGEDEAQGTDTAAVLSRRSPDDQNSLQQFICTIENHNHQEPSGSDPEVSPAAEEHLAVHPDADVLQSPVWSDNVAETPVDTASDIDIAQAPVLCTASDWSISAGLTLAFTTSNWSGDFVQTSSDWNIYAGLTSACTMSDWSTDITQTPSRTASNWSAYVTQNPVSTVSDWNIDITHNPDRTASDWSTDIVQTPVRRTPSNWSNDIAQTPVCTTSNWSVNVIQTSVSSTEVPVSPLTRKLEKNGKMKIEVINSCHYVIGDMLGEGTFGAVYEGSRLQDGFKVAVKYVAKTENVEYISILGHSKPLPLEVALHILANRGPSIPEIIQLLDWQDQHDHYIMVMDCPSPCEDLFEFAERRGGSIDESLARVVMRQATQAAYMCCRRGVLHGDIKLENLLINKETHEVKLIDFGCGDLLKKSAYKIFTGTDQYCPPEFKEKGEYNGKPATVWSLGVLLFALICGVFPNADDLNKINANNFSKAGLSEECCQLISSCLQQEPEQRLRLSEILLHDWFKVTGVEKLKTAEYVCPKDFCPRASGRDHTTSKVGALGPQLPILGFLGPSDLCQCVRRRCFLIMFT</sequence>
<keyword evidence="5 10" id="KW-0547">Nucleotide-binding</keyword>
<comment type="caution">
    <text evidence="13">The sequence shown here is derived from an EMBL/GenBank/DDBJ whole genome shotgun (WGS) entry which is preliminary data.</text>
</comment>
<reference evidence="13 14" key="1">
    <citation type="submission" date="2020-04" db="EMBL/GenBank/DDBJ databases">
        <title>Chromosome-level genome assembly of a cyprinid fish Onychostoma macrolepis by integration of Nanopore Sequencing, Bionano and Hi-C technology.</title>
        <authorList>
            <person name="Wang D."/>
        </authorList>
    </citation>
    <scope>NUCLEOTIDE SEQUENCE [LARGE SCALE GENOMIC DNA]</scope>
    <source>
        <strain evidence="13">SWU-2019</strain>
        <tissue evidence="13">Muscle</tissue>
    </source>
</reference>
<evidence type="ECO:0000256" key="10">
    <source>
        <dbReference type="PROSITE-ProRule" id="PRU10141"/>
    </source>
</evidence>
<comment type="catalytic activity">
    <reaction evidence="8">
        <text>L-threonyl-[protein] + ATP = O-phospho-L-threonyl-[protein] + ADP + H(+)</text>
        <dbReference type="Rhea" id="RHEA:46608"/>
        <dbReference type="Rhea" id="RHEA-COMP:11060"/>
        <dbReference type="Rhea" id="RHEA-COMP:11605"/>
        <dbReference type="ChEBI" id="CHEBI:15378"/>
        <dbReference type="ChEBI" id="CHEBI:30013"/>
        <dbReference type="ChEBI" id="CHEBI:30616"/>
        <dbReference type="ChEBI" id="CHEBI:61977"/>
        <dbReference type="ChEBI" id="CHEBI:456216"/>
        <dbReference type="EC" id="2.7.11.1"/>
    </reaction>
</comment>
<dbReference type="InterPro" id="IPR051138">
    <property type="entry name" value="PIM_Ser/Thr_kinase"/>
</dbReference>
<dbReference type="EC" id="2.7.11.1" evidence="2"/>
<dbReference type="PROSITE" id="PS00108">
    <property type="entry name" value="PROTEIN_KINASE_ST"/>
    <property type="match status" value="1"/>
</dbReference>
<protein>
    <recommendedName>
        <fullName evidence="2">non-specific serine/threonine protein kinase</fullName>
        <ecNumber evidence="2">2.7.11.1</ecNumber>
    </recommendedName>
</protein>
<dbReference type="SMART" id="SM00220">
    <property type="entry name" value="S_TKc"/>
    <property type="match status" value="1"/>
</dbReference>
<dbReference type="InterPro" id="IPR017441">
    <property type="entry name" value="Protein_kinase_ATP_BS"/>
</dbReference>
<keyword evidence="4" id="KW-0808">Transferase</keyword>
<dbReference type="InterPro" id="IPR000719">
    <property type="entry name" value="Prot_kinase_dom"/>
</dbReference>
<evidence type="ECO:0000256" key="8">
    <source>
        <dbReference type="ARBA" id="ARBA00047899"/>
    </source>
</evidence>
<keyword evidence="6" id="KW-0418">Kinase</keyword>
<organism evidence="13 14">
    <name type="scientific">Onychostoma macrolepis</name>
    <dbReference type="NCBI Taxonomy" id="369639"/>
    <lineage>
        <taxon>Eukaryota</taxon>
        <taxon>Metazoa</taxon>
        <taxon>Chordata</taxon>
        <taxon>Craniata</taxon>
        <taxon>Vertebrata</taxon>
        <taxon>Euteleostomi</taxon>
        <taxon>Actinopterygii</taxon>
        <taxon>Neopterygii</taxon>
        <taxon>Teleostei</taxon>
        <taxon>Ostariophysi</taxon>
        <taxon>Cypriniformes</taxon>
        <taxon>Cyprinidae</taxon>
        <taxon>Acrossocheilinae</taxon>
        <taxon>Onychostoma</taxon>
    </lineage>
</organism>
<evidence type="ECO:0000256" key="1">
    <source>
        <dbReference type="ARBA" id="ARBA00005505"/>
    </source>
</evidence>
<comment type="catalytic activity">
    <reaction evidence="9">
        <text>L-seryl-[protein] + ATP = O-phospho-L-seryl-[protein] + ADP + H(+)</text>
        <dbReference type="Rhea" id="RHEA:17989"/>
        <dbReference type="Rhea" id="RHEA-COMP:9863"/>
        <dbReference type="Rhea" id="RHEA-COMP:11604"/>
        <dbReference type="ChEBI" id="CHEBI:15378"/>
        <dbReference type="ChEBI" id="CHEBI:29999"/>
        <dbReference type="ChEBI" id="CHEBI:30616"/>
        <dbReference type="ChEBI" id="CHEBI:83421"/>
        <dbReference type="ChEBI" id="CHEBI:456216"/>
        <dbReference type="EC" id="2.7.11.1"/>
    </reaction>
</comment>
<dbReference type="Pfam" id="PF00069">
    <property type="entry name" value="Pkinase"/>
    <property type="match status" value="1"/>
</dbReference>
<dbReference type="InterPro" id="IPR008271">
    <property type="entry name" value="Ser/Thr_kinase_AS"/>
</dbReference>
<evidence type="ECO:0000313" key="14">
    <source>
        <dbReference type="Proteomes" id="UP000579812"/>
    </source>
</evidence>
<evidence type="ECO:0000256" key="4">
    <source>
        <dbReference type="ARBA" id="ARBA00022679"/>
    </source>
</evidence>
<dbReference type="PROSITE" id="PS00107">
    <property type="entry name" value="PROTEIN_KINASE_ATP"/>
    <property type="match status" value="1"/>
</dbReference>
<dbReference type="Proteomes" id="UP000579812">
    <property type="component" value="Unassembled WGS sequence"/>
</dbReference>
<dbReference type="GO" id="GO:0005737">
    <property type="term" value="C:cytoplasm"/>
    <property type="evidence" value="ECO:0007669"/>
    <property type="project" value="TreeGrafter"/>
</dbReference>
<evidence type="ECO:0000256" key="2">
    <source>
        <dbReference type="ARBA" id="ARBA00012513"/>
    </source>
</evidence>
<gene>
    <name evidence="13" type="ORF">G5714_016315</name>
</gene>
<feature type="region of interest" description="Disordered" evidence="11">
    <location>
        <begin position="83"/>
        <end position="109"/>
    </location>
</feature>
<dbReference type="EMBL" id="JAAMOB010000016">
    <property type="protein sequence ID" value="KAF4103432.1"/>
    <property type="molecule type" value="Genomic_DNA"/>
</dbReference>
<dbReference type="GO" id="GO:0005524">
    <property type="term" value="F:ATP binding"/>
    <property type="evidence" value="ECO:0007669"/>
    <property type="project" value="UniProtKB-UniRule"/>
</dbReference>
<dbReference type="AlphaFoldDB" id="A0A7J6CCB0"/>
<accession>A0A7J6CCB0</accession>
<evidence type="ECO:0000256" key="5">
    <source>
        <dbReference type="ARBA" id="ARBA00022741"/>
    </source>
</evidence>